<evidence type="ECO:0000256" key="4">
    <source>
        <dbReference type="ARBA" id="ARBA00022553"/>
    </source>
</evidence>
<dbReference type="InterPro" id="IPR036061">
    <property type="entry name" value="CheW-like_dom_sf"/>
</dbReference>
<dbReference type="RefSeq" id="WP_105530057.1">
    <property type="nucleotide sequence ID" value="NZ_PUGF01000001.1"/>
</dbReference>
<dbReference type="PANTHER" id="PTHR43395">
    <property type="entry name" value="SENSOR HISTIDINE KINASE CHEA"/>
    <property type="match status" value="1"/>
</dbReference>
<dbReference type="AlphaFoldDB" id="A0A2S9H5B6"/>
<feature type="modified residue" description="Phosphohistidine" evidence="9">
    <location>
        <position position="45"/>
    </location>
</feature>
<dbReference type="InterPro" id="IPR001789">
    <property type="entry name" value="Sig_transdc_resp-reg_receiver"/>
</dbReference>
<dbReference type="InterPro" id="IPR005467">
    <property type="entry name" value="His_kinase_dom"/>
</dbReference>
<dbReference type="SMART" id="SM00260">
    <property type="entry name" value="CheW"/>
    <property type="match status" value="1"/>
</dbReference>
<dbReference type="Pfam" id="PF02518">
    <property type="entry name" value="HATPase_c"/>
    <property type="match status" value="1"/>
</dbReference>
<accession>A0A2S9H5B6</accession>
<dbReference type="PRINTS" id="PR00344">
    <property type="entry name" value="BCTRLSENSOR"/>
</dbReference>
<evidence type="ECO:0000256" key="1">
    <source>
        <dbReference type="ARBA" id="ARBA00000085"/>
    </source>
</evidence>
<dbReference type="InterPro" id="IPR036641">
    <property type="entry name" value="HPT_dom_sf"/>
</dbReference>
<dbReference type="OrthoDB" id="9146932at2"/>
<comment type="function">
    <text evidence="8">Involved in the transmission of sensory signals from the chemoreceptors to the flagellar motors. CheA is autophosphorylated; it can transfer its phosphate group to either CheB or CheY.</text>
</comment>
<comment type="caution">
    <text evidence="15">The sequence shown here is derived from an EMBL/GenBank/DDBJ whole genome shotgun (WGS) entry which is preliminary data.</text>
</comment>
<dbReference type="PANTHER" id="PTHR43395:SF1">
    <property type="entry name" value="CHEMOTAXIS PROTEIN CHEA"/>
    <property type="match status" value="1"/>
</dbReference>
<feature type="modified residue" description="4-aspartylphosphate" evidence="10">
    <location>
        <position position="620"/>
    </location>
</feature>
<evidence type="ECO:0000256" key="11">
    <source>
        <dbReference type="SAM" id="MobiDB-lite"/>
    </source>
</evidence>
<dbReference type="InterPro" id="IPR002545">
    <property type="entry name" value="CheW-lke_dom"/>
</dbReference>
<keyword evidence="5" id="KW-0808">Transferase</keyword>
<dbReference type="GO" id="GO:0000155">
    <property type="term" value="F:phosphorelay sensor kinase activity"/>
    <property type="evidence" value="ECO:0007669"/>
    <property type="project" value="UniProtKB-ARBA"/>
</dbReference>
<dbReference type="Gene3D" id="3.40.50.2300">
    <property type="match status" value="1"/>
</dbReference>
<feature type="domain" description="HPt" evidence="14">
    <location>
        <begin position="1"/>
        <end position="102"/>
    </location>
</feature>
<feature type="compositionally biased region" description="Polar residues" evidence="11">
    <location>
        <begin position="548"/>
        <end position="566"/>
    </location>
</feature>
<dbReference type="Pfam" id="PF01584">
    <property type="entry name" value="CheW"/>
    <property type="match status" value="1"/>
</dbReference>
<dbReference type="Gene3D" id="3.30.565.10">
    <property type="entry name" value="Histidine kinase-like ATPase, C-terminal domain"/>
    <property type="match status" value="1"/>
</dbReference>
<evidence type="ECO:0000259" key="13">
    <source>
        <dbReference type="PROSITE" id="PS50110"/>
    </source>
</evidence>
<dbReference type="Pfam" id="PF01627">
    <property type="entry name" value="Hpt"/>
    <property type="match status" value="1"/>
</dbReference>
<gene>
    <name evidence="15" type="ORF">S2091_0369</name>
</gene>
<dbReference type="EMBL" id="PUGF01000001">
    <property type="protein sequence ID" value="PRC95174.1"/>
    <property type="molecule type" value="Genomic_DNA"/>
</dbReference>
<evidence type="ECO:0000256" key="7">
    <source>
        <dbReference type="ARBA" id="ARBA00023012"/>
    </source>
</evidence>
<evidence type="ECO:0000256" key="9">
    <source>
        <dbReference type="PROSITE-ProRule" id="PRU00110"/>
    </source>
</evidence>
<dbReference type="Gene3D" id="1.20.120.160">
    <property type="entry name" value="HPT domain"/>
    <property type="match status" value="1"/>
</dbReference>
<dbReference type="Proteomes" id="UP000237839">
    <property type="component" value="Unassembled WGS sequence"/>
</dbReference>
<feature type="domain" description="Histidine kinase" evidence="12">
    <location>
        <begin position="207"/>
        <end position="409"/>
    </location>
</feature>
<evidence type="ECO:0000256" key="8">
    <source>
        <dbReference type="ARBA" id="ARBA00035100"/>
    </source>
</evidence>
<dbReference type="EC" id="2.7.13.3" evidence="2"/>
<dbReference type="SMART" id="SM00073">
    <property type="entry name" value="HPT"/>
    <property type="match status" value="1"/>
</dbReference>
<dbReference type="PROSITE" id="PS50894">
    <property type="entry name" value="HPT"/>
    <property type="match status" value="1"/>
</dbReference>
<dbReference type="SMART" id="SM00448">
    <property type="entry name" value="REC"/>
    <property type="match status" value="1"/>
</dbReference>
<evidence type="ECO:0000313" key="15">
    <source>
        <dbReference type="EMBL" id="PRC95174.1"/>
    </source>
</evidence>
<protein>
    <recommendedName>
        <fullName evidence="3">Chemotaxis protein CheA</fullName>
        <ecNumber evidence="2">2.7.13.3</ecNumber>
    </recommendedName>
</protein>
<comment type="catalytic activity">
    <reaction evidence="1">
        <text>ATP + protein L-histidine = ADP + protein N-phospho-L-histidine.</text>
        <dbReference type="EC" id="2.7.13.3"/>
    </reaction>
</comment>
<dbReference type="InterPro" id="IPR036890">
    <property type="entry name" value="HATPase_C_sf"/>
</dbReference>
<evidence type="ECO:0000256" key="6">
    <source>
        <dbReference type="ARBA" id="ARBA00022777"/>
    </source>
</evidence>
<evidence type="ECO:0000256" key="5">
    <source>
        <dbReference type="ARBA" id="ARBA00022679"/>
    </source>
</evidence>
<dbReference type="InterPro" id="IPR008207">
    <property type="entry name" value="Sig_transdc_His_kin_Hpt_dom"/>
</dbReference>
<dbReference type="Pfam" id="PF00072">
    <property type="entry name" value="Response_reg"/>
    <property type="match status" value="1"/>
</dbReference>
<dbReference type="InterPro" id="IPR051315">
    <property type="entry name" value="Bact_Chemotaxis_CheA"/>
</dbReference>
<dbReference type="GO" id="GO:0006935">
    <property type="term" value="P:chemotaxis"/>
    <property type="evidence" value="ECO:0007669"/>
    <property type="project" value="InterPro"/>
</dbReference>
<dbReference type="FunFam" id="3.30.565.10:FF:000016">
    <property type="entry name" value="Chemotaxis protein CheA, putative"/>
    <property type="match status" value="1"/>
</dbReference>
<evidence type="ECO:0000259" key="14">
    <source>
        <dbReference type="PROSITE" id="PS50894"/>
    </source>
</evidence>
<proteinExistence type="predicted"/>
<dbReference type="InterPro" id="IPR004358">
    <property type="entry name" value="Sig_transdc_His_kin-like_C"/>
</dbReference>
<dbReference type="CDD" id="cd00088">
    <property type="entry name" value="HPT"/>
    <property type="match status" value="1"/>
</dbReference>
<dbReference type="SUPFAM" id="SSF52172">
    <property type="entry name" value="CheY-like"/>
    <property type="match status" value="1"/>
</dbReference>
<dbReference type="InterPro" id="IPR003594">
    <property type="entry name" value="HATPase_dom"/>
</dbReference>
<dbReference type="InterPro" id="IPR011006">
    <property type="entry name" value="CheY-like_superfamily"/>
</dbReference>
<dbReference type="SUPFAM" id="SSF55874">
    <property type="entry name" value="ATPase domain of HSP90 chaperone/DNA topoisomerase II/histidine kinase"/>
    <property type="match status" value="1"/>
</dbReference>
<evidence type="ECO:0000259" key="12">
    <source>
        <dbReference type="PROSITE" id="PS50109"/>
    </source>
</evidence>
<dbReference type="SMART" id="SM00387">
    <property type="entry name" value="HATPase_c"/>
    <property type="match status" value="1"/>
</dbReference>
<dbReference type="SUPFAM" id="SSF47226">
    <property type="entry name" value="Histidine-containing phosphotransfer domain, HPT domain"/>
    <property type="match status" value="1"/>
</dbReference>
<evidence type="ECO:0000256" key="2">
    <source>
        <dbReference type="ARBA" id="ARBA00012438"/>
    </source>
</evidence>
<dbReference type="PROSITE" id="PS50110">
    <property type="entry name" value="RESPONSE_REGULATORY"/>
    <property type="match status" value="1"/>
</dbReference>
<reference evidence="15 16" key="1">
    <citation type="submission" date="2018-02" db="EMBL/GenBank/DDBJ databases">
        <title>Solimicrobium silvestre gen. nov., sp. nov., isolated from alpine forest soil.</title>
        <authorList>
            <person name="Margesin R."/>
            <person name="Albuquerque L."/>
            <person name="Zhang D.-C."/>
            <person name="Froufe H.J.C."/>
            <person name="Severino R."/>
            <person name="Roxo I."/>
            <person name="Egas C."/>
            <person name="Da Costa M.S."/>
        </authorList>
    </citation>
    <scope>NUCLEOTIDE SEQUENCE [LARGE SCALE GENOMIC DNA]</scope>
    <source>
        <strain evidence="15 16">S20-91</strain>
    </source>
</reference>
<evidence type="ECO:0000256" key="10">
    <source>
        <dbReference type="PROSITE-ProRule" id="PRU00169"/>
    </source>
</evidence>
<name>A0A2S9H5B6_9BURK</name>
<keyword evidence="6" id="KW-0418">Kinase</keyword>
<dbReference type="PROSITE" id="PS50109">
    <property type="entry name" value="HIS_KIN"/>
    <property type="match status" value="1"/>
</dbReference>
<sequence>MTKDPYRYFRIEASELLDQLAKNVLDLEKGSFGAELVMRLLRLAHTLKGAARVVKQSEIADLAHGLEDTLTPYRDGAQAFPREHVDSVLAALDAIAARLAQLPTPNNPDASASALVPDSAAIPAISAVRVVRADLIEVDMLLEGLGEIGNELGGVRRAIDSMERIRNLASQISVQHAIPQAKLNAASEEMCSLLATLERNMSAGILRIDRELREARDAAERLRLVPIASIFNTLERTARDAANITGKQVEFQASGGDVRIEGTILDTVQSALIQLVRNAVAHGIEMKALRSALGKPAIGRITLEVERRGYRAWFRCKDDGAGVDLDAVRRALYKKGISPIDTEKLDAGALMALLLKGGISTTSVVTEISGRGIGLDLVREAMQGLDGEVVARTESGHGTAIELSVPLSLAALDVLIVENVGYVAALPLDSVRCTLRIASEEIVHAPDGEFVLYEGKQIPFAPLYLGNPQKAVRSKSNFASRALTAVVVATGDALFAVAVERLCGMDTVVLRALPPSCPADPIVLGVYLDEEGNPRMVLNPDTLVAQRGSGNANTEGDSLPRSGSSQMSSAPILIIDDSLTTRMLECSILESAGFVVEMAACAEDGLDMARRGSYALFLVDVEMPGMDGFSFVKHTQADPLLREVPSILVTSCNSAEDRRRGKECGARAYIVKGEFDQVEFLERVTELVQR</sequence>
<keyword evidence="4 10" id="KW-0597">Phosphoprotein</keyword>
<keyword evidence="16" id="KW-1185">Reference proteome</keyword>
<keyword evidence="7" id="KW-0902">Two-component regulatory system</keyword>
<feature type="domain" description="Response regulatory" evidence="13">
    <location>
        <begin position="571"/>
        <end position="687"/>
    </location>
</feature>
<feature type="region of interest" description="Disordered" evidence="11">
    <location>
        <begin position="546"/>
        <end position="566"/>
    </location>
</feature>
<dbReference type="SUPFAM" id="SSF50341">
    <property type="entry name" value="CheW-like"/>
    <property type="match status" value="1"/>
</dbReference>
<organism evidence="15 16">
    <name type="scientific">Solimicrobium silvestre</name>
    <dbReference type="NCBI Taxonomy" id="2099400"/>
    <lineage>
        <taxon>Bacteria</taxon>
        <taxon>Pseudomonadati</taxon>
        <taxon>Pseudomonadota</taxon>
        <taxon>Betaproteobacteria</taxon>
        <taxon>Burkholderiales</taxon>
        <taxon>Oxalobacteraceae</taxon>
        <taxon>Solimicrobium</taxon>
    </lineage>
</organism>
<evidence type="ECO:0000313" key="16">
    <source>
        <dbReference type="Proteomes" id="UP000237839"/>
    </source>
</evidence>
<evidence type="ECO:0000256" key="3">
    <source>
        <dbReference type="ARBA" id="ARBA00021495"/>
    </source>
</evidence>